<accession>A0A401SS52</accession>
<feature type="region of interest" description="Disordered" evidence="6">
    <location>
        <begin position="1"/>
        <end position="40"/>
    </location>
</feature>
<evidence type="ECO:0000256" key="2">
    <source>
        <dbReference type="ARBA" id="ARBA00004245"/>
    </source>
</evidence>
<keyword evidence="8" id="KW-1185">Reference proteome</keyword>
<dbReference type="Pfam" id="PF14892">
    <property type="entry name" value="PIRC1_2"/>
    <property type="match status" value="1"/>
</dbReference>
<evidence type="ECO:0000256" key="5">
    <source>
        <dbReference type="ARBA" id="ARBA00023273"/>
    </source>
</evidence>
<dbReference type="InterPro" id="IPR026507">
    <property type="entry name" value="PIRC1/2"/>
</dbReference>
<comment type="subcellular location">
    <subcellularLocation>
        <location evidence="1">Cell projection</location>
        <location evidence="1">Cilium</location>
    </subcellularLocation>
    <subcellularLocation>
        <location evidence="2">Cytoplasm</location>
        <location evidence="2">Cytoskeleton</location>
    </subcellularLocation>
</comment>
<dbReference type="AlphaFoldDB" id="A0A401SS52"/>
<dbReference type="PANTHER" id="PTHR20899:SF4">
    <property type="entry name" value="PIERCER OF MICROTUBULE WALL 2 PROTEIN"/>
    <property type="match status" value="1"/>
</dbReference>
<evidence type="ECO:0000256" key="4">
    <source>
        <dbReference type="ARBA" id="ARBA00023212"/>
    </source>
</evidence>
<dbReference type="EMBL" id="BEZZ01000495">
    <property type="protein sequence ID" value="GCC33225.1"/>
    <property type="molecule type" value="Genomic_DNA"/>
</dbReference>
<protein>
    <submittedName>
        <fullName evidence="7">Uncharacterized protein</fullName>
    </submittedName>
</protein>
<proteinExistence type="predicted"/>
<comment type="caution">
    <text evidence="7">The sequence shown here is derived from an EMBL/GenBank/DDBJ whole genome shotgun (WGS) entry which is preliminary data.</text>
</comment>
<keyword evidence="4" id="KW-0206">Cytoskeleton</keyword>
<keyword evidence="3" id="KW-0963">Cytoplasm</keyword>
<sequence length="285" mass="31247">MSCHPTRATARKVQFKGPNCDDDPTAPQAEPRDDNTNSSLAGKVHFEDSVCGNPKLPVSKVESTNCEIDPNSPLVQKDQFEDSICKDFNQSFAPKVESKDIMCDNVDLAHAQKVQCDEVRDDFNPAFVAKPCDDSVCDDVRLSFAPKGECKNSVRDDHSQSLAPEIEHKKETSESSPIPATAAKAEDMEKPWSPCANPGNPVFSCMAKFPTAAYSPVPFVKPQNPLFRTTSASYGSNQPTCEIAPSVYKPLTQSFSAMLQTGGMYRNRSLNTGSDKRRVHDLLPL</sequence>
<gene>
    <name evidence="7" type="ORF">chiPu_0011693</name>
</gene>
<dbReference type="GO" id="GO:0035082">
    <property type="term" value="P:axoneme assembly"/>
    <property type="evidence" value="ECO:0007669"/>
    <property type="project" value="InterPro"/>
</dbReference>
<keyword evidence="5" id="KW-0966">Cell projection</keyword>
<evidence type="ECO:0000313" key="8">
    <source>
        <dbReference type="Proteomes" id="UP000287033"/>
    </source>
</evidence>
<feature type="compositionally biased region" description="Basic and acidic residues" evidence="6">
    <location>
        <begin position="152"/>
        <end position="173"/>
    </location>
</feature>
<dbReference type="OMA" id="GGMYRNR"/>
<dbReference type="STRING" id="137246.A0A401SS52"/>
<dbReference type="GO" id="GO:0005879">
    <property type="term" value="C:axonemal microtubule"/>
    <property type="evidence" value="ECO:0007669"/>
    <property type="project" value="InterPro"/>
</dbReference>
<dbReference type="OrthoDB" id="546383at2759"/>
<evidence type="ECO:0000256" key="6">
    <source>
        <dbReference type="SAM" id="MobiDB-lite"/>
    </source>
</evidence>
<evidence type="ECO:0000256" key="1">
    <source>
        <dbReference type="ARBA" id="ARBA00004138"/>
    </source>
</evidence>
<feature type="region of interest" description="Disordered" evidence="6">
    <location>
        <begin position="152"/>
        <end position="185"/>
    </location>
</feature>
<evidence type="ECO:0000313" key="7">
    <source>
        <dbReference type="EMBL" id="GCC33225.1"/>
    </source>
</evidence>
<reference evidence="7 8" key="1">
    <citation type="journal article" date="2018" name="Nat. Ecol. Evol.">
        <title>Shark genomes provide insights into elasmobranch evolution and the origin of vertebrates.</title>
        <authorList>
            <person name="Hara Y"/>
            <person name="Yamaguchi K"/>
            <person name="Onimaru K"/>
            <person name="Kadota M"/>
            <person name="Koyanagi M"/>
            <person name="Keeley SD"/>
            <person name="Tatsumi K"/>
            <person name="Tanaka K"/>
            <person name="Motone F"/>
            <person name="Kageyama Y"/>
            <person name="Nozu R"/>
            <person name="Adachi N"/>
            <person name="Nishimura O"/>
            <person name="Nakagawa R"/>
            <person name="Tanegashima C"/>
            <person name="Kiyatake I"/>
            <person name="Matsumoto R"/>
            <person name="Murakumo K"/>
            <person name="Nishida K"/>
            <person name="Terakita A"/>
            <person name="Kuratani S"/>
            <person name="Sato K"/>
            <person name="Hyodo S Kuraku.S."/>
        </authorList>
    </citation>
    <scope>NUCLEOTIDE SEQUENCE [LARGE SCALE GENOMIC DNA]</scope>
</reference>
<evidence type="ECO:0000256" key="3">
    <source>
        <dbReference type="ARBA" id="ARBA00022490"/>
    </source>
</evidence>
<dbReference type="PANTHER" id="PTHR20899">
    <property type="entry name" value="PIERCE HOMOLOG"/>
    <property type="match status" value="1"/>
</dbReference>
<dbReference type="Proteomes" id="UP000287033">
    <property type="component" value="Unassembled WGS sequence"/>
</dbReference>
<organism evidence="7 8">
    <name type="scientific">Chiloscyllium punctatum</name>
    <name type="common">Brownbanded bambooshark</name>
    <name type="synonym">Hemiscyllium punctatum</name>
    <dbReference type="NCBI Taxonomy" id="137246"/>
    <lineage>
        <taxon>Eukaryota</taxon>
        <taxon>Metazoa</taxon>
        <taxon>Chordata</taxon>
        <taxon>Craniata</taxon>
        <taxon>Vertebrata</taxon>
        <taxon>Chondrichthyes</taxon>
        <taxon>Elasmobranchii</taxon>
        <taxon>Galeomorphii</taxon>
        <taxon>Galeoidea</taxon>
        <taxon>Orectolobiformes</taxon>
        <taxon>Hemiscylliidae</taxon>
        <taxon>Chiloscyllium</taxon>
    </lineage>
</organism>
<name>A0A401SS52_CHIPU</name>